<reference evidence="2" key="1">
    <citation type="journal article" date="2019" name="Int. J. Syst. Evol. Microbiol.">
        <title>The Global Catalogue of Microorganisms (GCM) 10K type strain sequencing project: providing services to taxonomists for standard genome sequencing and annotation.</title>
        <authorList>
            <consortium name="The Broad Institute Genomics Platform"/>
            <consortium name="The Broad Institute Genome Sequencing Center for Infectious Disease"/>
            <person name="Wu L."/>
            <person name="Ma J."/>
        </authorList>
    </citation>
    <scope>NUCLEOTIDE SEQUENCE [LARGE SCALE GENOMIC DNA]</scope>
    <source>
        <strain evidence="2">CCUG 56029</strain>
    </source>
</reference>
<name>A0ABV8XU96_9DEIO</name>
<dbReference type="RefSeq" id="WP_380041855.1">
    <property type="nucleotide sequence ID" value="NZ_JBHSEH010000024.1"/>
</dbReference>
<sequence length="76" mass="8355">MLTVTLHLTGGDVITLDMTPTQKDRLNRTVNQVRLPVEPLTLQVHGTTVDIPWRSIAYVSSLPQVQAESMALEAAD</sequence>
<protein>
    <submittedName>
        <fullName evidence="1">Uncharacterized protein</fullName>
    </submittedName>
</protein>
<dbReference type="EMBL" id="JBHSEH010000024">
    <property type="protein sequence ID" value="MFC4427902.1"/>
    <property type="molecule type" value="Genomic_DNA"/>
</dbReference>
<evidence type="ECO:0000313" key="1">
    <source>
        <dbReference type="EMBL" id="MFC4427902.1"/>
    </source>
</evidence>
<gene>
    <name evidence="1" type="ORF">ACFOZ9_16935</name>
</gene>
<keyword evidence="2" id="KW-1185">Reference proteome</keyword>
<proteinExistence type="predicted"/>
<accession>A0ABV8XU96</accession>
<dbReference type="Proteomes" id="UP001595998">
    <property type="component" value="Unassembled WGS sequence"/>
</dbReference>
<evidence type="ECO:0000313" key="2">
    <source>
        <dbReference type="Proteomes" id="UP001595998"/>
    </source>
</evidence>
<comment type="caution">
    <text evidence="1">The sequence shown here is derived from an EMBL/GenBank/DDBJ whole genome shotgun (WGS) entry which is preliminary data.</text>
</comment>
<organism evidence="1 2">
    <name type="scientific">Deinococcus navajonensis</name>
    <dbReference type="NCBI Taxonomy" id="309884"/>
    <lineage>
        <taxon>Bacteria</taxon>
        <taxon>Thermotogati</taxon>
        <taxon>Deinococcota</taxon>
        <taxon>Deinococci</taxon>
        <taxon>Deinococcales</taxon>
        <taxon>Deinococcaceae</taxon>
        <taxon>Deinococcus</taxon>
    </lineage>
</organism>